<sequence length="429" mass="49220">MEVPPVDDVRFDEAMKYASPYGYAACCEETGWTENQSVAIDLTQGDVCLANLCNKEYIRNAPFIPEDNRHHTGLSQAMFAKIAWSQSRSVSLPGPALFHQGTWAGARLAILPTAKVESHDFVDITKQTFFEVYTVLTTHMSHDHLQCSKEPCQKLLELQNAKYDPYSEKENSEPIRDNYEYPNAIPITSREAVSLPAANLTRLELLPAEIHELIIGELPPKSVLAYLKTSRSLFMYSVLQLYQTVTLGSARYTSTFLFTLRKRPFLRDAVKELVVTIRPHHSSRADMHLILLQLPNLRKLVIRPSWITYGPLMSSRYPFKLQHLSWGLIVDPAMNRFLRTQPTIKHFEFPQWDVMPPEWFYFWPDLLPNLRSINAPPTLREKLANLMVVMSGKCSIICYPSRRLRITEEMGDDTLIQAENSVEELQLMT</sequence>
<dbReference type="EMBL" id="CAFZ01000072">
    <property type="protein sequence ID" value="CCA70093.1"/>
    <property type="molecule type" value="Genomic_DNA"/>
</dbReference>
<comment type="caution">
    <text evidence="1">The sequence shown here is derived from an EMBL/GenBank/DDBJ whole genome shotgun (WGS) entry which is preliminary data.</text>
</comment>
<reference evidence="1 2" key="1">
    <citation type="journal article" date="2011" name="PLoS Pathog.">
        <title>Endophytic Life Strategies Decoded by Genome and Transcriptome Analyses of the Mutualistic Root Symbiont Piriformospora indica.</title>
        <authorList>
            <person name="Zuccaro A."/>
            <person name="Lahrmann U."/>
            <person name="Guldener U."/>
            <person name="Langen G."/>
            <person name="Pfiffi S."/>
            <person name="Biedenkopf D."/>
            <person name="Wong P."/>
            <person name="Samans B."/>
            <person name="Grimm C."/>
            <person name="Basiewicz M."/>
            <person name="Murat C."/>
            <person name="Martin F."/>
            <person name="Kogel K.H."/>
        </authorList>
    </citation>
    <scope>NUCLEOTIDE SEQUENCE [LARGE SCALE GENOMIC DNA]</scope>
    <source>
        <strain evidence="1 2">DSM 11827</strain>
    </source>
</reference>
<dbReference type="AlphaFoldDB" id="G4TFL9"/>
<evidence type="ECO:0000313" key="1">
    <source>
        <dbReference type="EMBL" id="CCA70093.1"/>
    </source>
</evidence>
<dbReference type="OrthoDB" id="3178870at2759"/>
<accession>G4TFL9</accession>
<evidence type="ECO:0000313" key="2">
    <source>
        <dbReference type="Proteomes" id="UP000007148"/>
    </source>
</evidence>
<keyword evidence="2" id="KW-1185">Reference proteome</keyword>
<dbReference type="Proteomes" id="UP000007148">
    <property type="component" value="Unassembled WGS sequence"/>
</dbReference>
<name>G4TFL9_SERID</name>
<dbReference type="HOGENOM" id="CLU_639534_0_0_1"/>
<organism evidence="1 2">
    <name type="scientific">Serendipita indica (strain DSM 11827)</name>
    <name type="common">Root endophyte fungus</name>
    <name type="synonym">Piriformospora indica</name>
    <dbReference type="NCBI Taxonomy" id="1109443"/>
    <lineage>
        <taxon>Eukaryota</taxon>
        <taxon>Fungi</taxon>
        <taxon>Dikarya</taxon>
        <taxon>Basidiomycota</taxon>
        <taxon>Agaricomycotina</taxon>
        <taxon>Agaricomycetes</taxon>
        <taxon>Sebacinales</taxon>
        <taxon>Serendipitaceae</taxon>
        <taxon>Serendipita</taxon>
    </lineage>
</organism>
<evidence type="ECO:0008006" key="3">
    <source>
        <dbReference type="Google" id="ProtNLM"/>
    </source>
</evidence>
<dbReference type="InParanoid" id="G4TFL9"/>
<protein>
    <recommendedName>
        <fullName evidence="3">F-box domain-containing protein</fullName>
    </recommendedName>
</protein>
<gene>
    <name evidence="1" type="ORF">PIIN_04033</name>
</gene>
<proteinExistence type="predicted"/>